<dbReference type="SUPFAM" id="SSF53822">
    <property type="entry name" value="Periplasmic binding protein-like I"/>
    <property type="match status" value="1"/>
</dbReference>
<dbReference type="SMART" id="SM00354">
    <property type="entry name" value="HTH_LACI"/>
    <property type="match status" value="1"/>
</dbReference>
<protein>
    <submittedName>
        <fullName evidence="5">LacI family transcriptional regulator</fullName>
    </submittedName>
</protein>
<dbReference type="Gene3D" id="3.40.50.2300">
    <property type="match status" value="2"/>
</dbReference>
<keyword evidence="6" id="KW-1185">Reference proteome</keyword>
<evidence type="ECO:0000256" key="3">
    <source>
        <dbReference type="ARBA" id="ARBA00023163"/>
    </source>
</evidence>
<dbReference type="PANTHER" id="PTHR30146">
    <property type="entry name" value="LACI-RELATED TRANSCRIPTIONAL REPRESSOR"/>
    <property type="match status" value="1"/>
</dbReference>
<dbReference type="PROSITE" id="PS50932">
    <property type="entry name" value="HTH_LACI_2"/>
    <property type="match status" value="1"/>
</dbReference>
<dbReference type="SUPFAM" id="SSF47413">
    <property type="entry name" value="lambda repressor-like DNA-binding domains"/>
    <property type="match status" value="1"/>
</dbReference>
<name>A0A290Q296_9BACT</name>
<keyword evidence="3" id="KW-0804">Transcription</keyword>
<dbReference type="Pfam" id="PF13377">
    <property type="entry name" value="Peripla_BP_3"/>
    <property type="match status" value="1"/>
</dbReference>
<dbReference type="Proteomes" id="UP000217265">
    <property type="component" value="Chromosome"/>
</dbReference>
<dbReference type="PANTHER" id="PTHR30146:SF153">
    <property type="entry name" value="LACTOSE OPERON REPRESSOR"/>
    <property type="match status" value="1"/>
</dbReference>
<evidence type="ECO:0000259" key="4">
    <source>
        <dbReference type="PROSITE" id="PS50932"/>
    </source>
</evidence>
<evidence type="ECO:0000256" key="1">
    <source>
        <dbReference type="ARBA" id="ARBA00023015"/>
    </source>
</evidence>
<keyword evidence="1" id="KW-0805">Transcription regulation</keyword>
<dbReference type="GO" id="GO:0003700">
    <property type="term" value="F:DNA-binding transcription factor activity"/>
    <property type="evidence" value="ECO:0007669"/>
    <property type="project" value="TreeGrafter"/>
</dbReference>
<accession>A0A290Q296</accession>
<dbReference type="KEGG" id="vbh:CMV30_00315"/>
<evidence type="ECO:0000313" key="6">
    <source>
        <dbReference type="Proteomes" id="UP000217265"/>
    </source>
</evidence>
<dbReference type="Gene3D" id="1.10.260.40">
    <property type="entry name" value="lambda repressor-like DNA-binding domains"/>
    <property type="match status" value="1"/>
</dbReference>
<evidence type="ECO:0000256" key="2">
    <source>
        <dbReference type="ARBA" id="ARBA00023125"/>
    </source>
</evidence>
<keyword evidence="2" id="KW-0238">DNA-binding</keyword>
<dbReference type="InterPro" id="IPR046335">
    <property type="entry name" value="LacI/GalR-like_sensor"/>
</dbReference>
<sequence length="356" mass="39956">MIRIPSFAVIISGMAEKNIPTIRSLAKSLRLSPTTVSDALRGVGRVDQTTAKRIRQLAEKVGYKPNPLTTALMSGFRRSRATTFRGVIAAVDINEPARFPHGPFPKQISAGARQRATELGFHFEEFIAGRNALPLPRLDSILKSRGIHGVMIMPAWLAPDVSALDWSNYAGVYTDNFIEKPRLHTVCSDHYRSMMELLERLRTRGYRRPGLMLEQGRDDRLLLRQSAAFRAFQESHTSELEYVPILFAREFSEKPFSTWFKRHKPDVVLNHYDETVAWMEACGAKVPETHGYVCLNAINLTRPCAALDLQPHQLGARAVELLVGQLQRGEYGSPAWTTATMLTASWIEGSTLRPAE</sequence>
<dbReference type="AlphaFoldDB" id="A0A290Q296"/>
<dbReference type="InterPro" id="IPR028082">
    <property type="entry name" value="Peripla_BP_I"/>
</dbReference>
<dbReference type="EMBL" id="CP023344">
    <property type="protein sequence ID" value="ATC62543.1"/>
    <property type="molecule type" value="Genomic_DNA"/>
</dbReference>
<dbReference type="GO" id="GO:0000976">
    <property type="term" value="F:transcription cis-regulatory region binding"/>
    <property type="evidence" value="ECO:0007669"/>
    <property type="project" value="TreeGrafter"/>
</dbReference>
<dbReference type="CDD" id="cd01392">
    <property type="entry name" value="HTH_LacI"/>
    <property type="match status" value="1"/>
</dbReference>
<reference evidence="5 6" key="1">
    <citation type="submission" date="2017-09" db="EMBL/GenBank/DDBJ databases">
        <title>Complete genome sequence of Verrucomicrobial strain HZ-65, isolated from freshwater.</title>
        <authorList>
            <person name="Choi A."/>
        </authorList>
    </citation>
    <scope>NUCLEOTIDE SEQUENCE [LARGE SCALE GENOMIC DNA]</scope>
    <source>
        <strain evidence="5 6">HZ-65</strain>
    </source>
</reference>
<dbReference type="InterPro" id="IPR010982">
    <property type="entry name" value="Lambda_DNA-bd_dom_sf"/>
</dbReference>
<evidence type="ECO:0000313" key="5">
    <source>
        <dbReference type="EMBL" id="ATC62543.1"/>
    </source>
</evidence>
<feature type="domain" description="HTH lacI-type" evidence="4">
    <location>
        <begin position="20"/>
        <end position="74"/>
    </location>
</feature>
<dbReference type="InterPro" id="IPR000843">
    <property type="entry name" value="HTH_LacI"/>
</dbReference>
<organism evidence="5 6">
    <name type="scientific">Nibricoccus aquaticus</name>
    <dbReference type="NCBI Taxonomy" id="2576891"/>
    <lineage>
        <taxon>Bacteria</taxon>
        <taxon>Pseudomonadati</taxon>
        <taxon>Verrucomicrobiota</taxon>
        <taxon>Opitutia</taxon>
        <taxon>Opitutales</taxon>
        <taxon>Opitutaceae</taxon>
        <taxon>Nibricoccus</taxon>
    </lineage>
</organism>
<proteinExistence type="predicted"/>
<gene>
    <name evidence="5" type="ORF">CMV30_00315</name>
</gene>